<feature type="domain" description="PPPDE" evidence="5">
    <location>
        <begin position="181"/>
        <end position="319"/>
    </location>
</feature>
<keyword evidence="2" id="KW-0645">Protease</keyword>
<feature type="compositionally biased region" description="Basic and acidic residues" evidence="4">
    <location>
        <begin position="336"/>
        <end position="356"/>
    </location>
</feature>
<dbReference type="InterPro" id="IPR008580">
    <property type="entry name" value="PPPDE_dom"/>
</dbReference>
<dbReference type="Proteomes" id="UP001189429">
    <property type="component" value="Unassembled WGS sequence"/>
</dbReference>
<evidence type="ECO:0000256" key="3">
    <source>
        <dbReference type="ARBA" id="ARBA00022801"/>
    </source>
</evidence>
<comment type="similarity">
    <text evidence="1">Belongs to the DeSI family.</text>
</comment>
<reference evidence="6" key="1">
    <citation type="submission" date="2023-10" db="EMBL/GenBank/DDBJ databases">
        <authorList>
            <person name="Chen Y."/>
            <person name="Shah S."/>
            <person name="Dougan E. K."/>
            <person name="Thang M."/>
            <person name="Chan C."/>
        </authorList>
    </citation>
    <scope>NUCLEOTIDE SEQUENCE [LARGE SCALE GENOMIC DNA]</scope>
</reference>
<dbReference type="PROSITE" id="PS51858">
    <property type="entry name" value="PPPDE"/>
    <property type="match status" value="1"/>
</dbReference>
<keyword evidence="3" id="KW-0378">Hydrolase</keyword>
<feature type="region of interest" description="Disordered" evidence="4">
    <location>
        <begin position="335"/>
        <end position="406"/>
    </location>
</feature>
<dbReference type="Pfam" id="PF05903">
    <property type="entry name" value="Peptidase_C97"/>
    <property type="match status" value="1"/>
</dbReference>
<keyword evidence="7" id="KW-1185">Reference proteome</keyword>
<name>A0ABN9VWN2_9DINO</name>
<evidence type="ECO:0000256" key="1">
    <source>
        <dbReference type="ARBA" id="ARBA00008140"/>
    </source>
</evidence>
<feature type="compositionally biased region" description="Low complexity" evidence="4">
    <location>
        <begin position="390"/>
        <end position="399"/>
    </location>
</feature>
<sequence length="406" mass="44364">PSPAEAGAATRAAPCGAPPFGAMVVAQVVRVRNNTTRTFRILAGDPFYTPRVDGKPCAGGSIEVPPGFDQATESLVVPWKSLTWVGLEVSEEDRPEQLLRCVVGPRQEDDGRDWLQFRDAQWEPATEDRWLPIGRRHMMGTVGAAVELELTFRDARSQAADDAELAQITHFQFAAHCATPHTVFLNVFDLAGALSIPNQVLCNTVISTMGAFHAAVEVYGEEWSFYRTPNPQACGVCKSLRPRHHPVHVFRQSLNLGTTSLKEWEVRYLIKGKLAAKWPGGSYDLLNRNCIHFCEELVLALGADQVPSWVRGLHETGASVLRLPWPLSYLLGSGDDSSKRRPLADDDRGTTEDDRSMAAPSVTSRAVDPNSAPSDGRFADQDSDDDDGLAPRMAPARGGAAREVKL</sequence>
<comment type="caution">
    <text evidence="6">The sequence shown here is derived from an EMBL/GenBank/DDBJ whole genome shotgun (WGS) entry which is preliminary data.</text>
</comment>
<organism evidence="6 7">
    <name type="scientific">Prorocentrum cordatum</name>
    <dbReference type="NCBI Taxonomy" id="2364126"/>
    <lineage>
        <taxon>Eukaryota</taxon>
        <taxon>Sar</taxon>
        <taxon>Alveolata</taxon>
        <taxon>Dinophyceae</taxon>
        <taxon>Prorocentrales</taxon>
        <taxon>Prorocentraceae</taxon>
        <taxon>Prorocentrum</taxon>
    </lineage>
</organism>
<dbReference type="PANTHER" id="PTHR12378:SF9">
    <property type="entry name" value="OS06G0107000 PROTEIN"/>
    <property type="match status" value="1"/>
</dbReference>
<accession>A0ABN9VWN2</accession>
<evidence type="ECO:0000259" key="5">
    <source>
        <dbReference type="PROSITE" id="PS51858"/>
    </source>
</evidence>
<gene>
    <name evidence="6" type="ORF">PCOR1329_LOCUS61910</name>
</gene>
<evidence type="ECO:0000256" key="2">
    <source>
        <dbReference type="ARBA" id="ARBA00022670"/>
    </source>
</evidence>
<dbReference type="InterPro" id="IPR042266">
    <property type="entry name" value="PPPDE_sf"/>
</dbReference>
<evidence type="ECO:0000256" key="4">
    <source>
        <dbReference type="SAM" id="MobiDB-lite"/>
    </source>
</evidence>
<proteinExistence type="inferred from homology"/>
<dbReference type="EMBL" id="CAUYUJ010017801">
    <property type="protein sequence ID" value="CAK0878024.1"/>
    <property type="molecule type" value="Genomic_DNA"/>
</dbReference>
<protein>
    <recommendedName>
        <fullName evidence="5">PPPDE domain-containing protein</fullName>
    </recommendedName>
</protein>
<dbReference type="PANTHER" id="PTHR12378">
    <property type="entry name" value="DESUMOYLATING ISOPEPTIDASE"/>
    <property type="match status" value="1"/>
</dbReference>
<dbReference type="SMART" id="SM01179">
    <property type="entry name" value="DUF862"/>
    <property type="match status" value="1"/>
</dbReference>
<dbReference type="Gene3D" id="3.90.1720.30">
    <property type="entry name" value="PPPDE domains"/>
    <property type="match status" value="1"/>
</dbReference>
<feature type="non-terminal residue" evidence="6">
    <location>
        <position position="1"/>
    </location>
</feature>
<evidence type="ECO:0000313" key="7">
    <source>
        <dbReference type="Proteomes" id="UP001189429"/>
    </source>
</evidence>
<evidence type="ECO:0000313" key="6">
    <source>
        <dbReference type="EMBL" id="CAK0878024.1"/>
    </source>
</evidence>